<dbReference type="InterPro" id="IPR050628">
    <property type="entry name" value="SNF2_RAD54_helicase_TF"/>
</dbReference>
<feature type="domain" description="Helicase ATP-binding" evidence="5">
    <location>
        <begin position="336"/>
        <end position="522"/>
    </location>
</feature>
<dbReference type="EMBL" id="MU858214">
    <property type="protein sequence ID" value="KAK4209149.1"/>
    <property type="molecule type" value="Genomic_DNA"/>
</dbReference>
<evidence type="ECO:0000313" key="7">
    <source>
        <dbReference type="EMBL" id="KAK4209149.1"/>
    </source>
</evidence>
<reference evidence="7" key="2">
    <citation type="submission" date="2023-05" db="EMBL/GenBank/DDBJ databases">
        <authorList>
            <consortium name="Lawrence Berkeley National Laboratory"/>
            <person name="Steindorff A."/>
            <person name="Hensen N."/>
            <person name="Bonometti L."/>
            <person name="Westerberg I."/>
            <person name="Brannstrom I.O."/>
            <person name="Guillou S."/>
            <person name="Cros-Aarteil S."/>
            <person name="Calhoun S."/>
            <person name="Haridas S."/>
            <person name="Kuo A."/>
            <person name="Mondo S."/>
            <person name="Pangilinan J."/>
            <person name="Riley R."/>
            <person name="Labutti K."/>
            <person name="Andreopoulos B."/>
            <person name="Lipzen A."/>
            <person name="Chen C."/>
            <person name="Yanf M."/>
            <person name="Daum C."/>
            <person name="Ng V."/>
            <person name="Clum A."/>
            <person name="Ohm R."/>
            <person name="Martin F."/>
            <person name="Silar P."/>
            <person name="Natvig D."/>
            <person name="Lalanne C."/>
            <person name="Gautier V."/>
            <person name="Ament-Velasquez S.L."/>
            <person name="Kruys A."/>
            <person name="Hutchinson M.I."/>
            <person name="Powell A.J."/>
            <person name="Barry K."/>
            <person name="Miller A.N."/>
            <person name="Grigoriev I.V."/>
            <person name="Debuchy R."/>
            <person name="Gladieux P."/>
            <person name="Thoren M.H."/>
            <person name="Johannesson H."/>
        </authorList>
    </citation>
    <scope>NUCLEOTIDE SEQUENCE</scope>
    <source>
        <strain evidence="7">PSN293</strain>
    </source>
</reference>
<dbReference type="SUPFAM" id="SSF52540">
    <property type="entry name" value="P-loop containing nucleoside triphosphate hydrolases"/>
    <property type="match status" value="2"/>
</dbReference>
<dbReference type="GO" id="GO:0006281">
    <property type="term" value="P:DNA repair"/>
    <property type="evidence" value="ECO:0007669"/>
    <property type="project" value="TreeGrafter"/>
</dbReference>
<dbReference type="PANTHER" id="PTHR45626:SF22">
    <property type="entry name" value="DNA REPAIR PROTEIN RAD5"/>
    <property type="match status" value="1"/>
</dbReference>
<name>A0AAN6XY99_9PEZI</name>
<evidence type="ECO:0000259" key="6">
    <source>
        <dbReference type="PROSITE" id="PS51194"/>
    </source>
</evidence>
<dbReference type="GO" id="GO:0005524">
    <property type="term" value="F:ATP binding"/>
    <property type="evidence" value="ECO:0007669"/>
    <property type="project" value="UniProtKB-KW"/>
</dbReference>
<dbReference type="InterPro" id="IPR014001">
    <property type="entry name" value="Helicase_ATP-bd"/>
</dbReference>
<dbReference type="GO" id="GO:0008094">
    <property type="term" value="F:ATP-dependent activity, acting on DNA"/>
    <property type="evidence" value="ECO:0007669"/>
    <property type="project" value="TreeGrafter"/>
</dbReference>
<keyword evidence="8" id="KW-1185">Reference proteome</keyword>
<evidence type="ECO:0000256" key="2">
    <source>
        <dbReference type="ARBA" id="ARBA00022801"/>
    </source>
</evidence>
<dbReference type="Proteomes" id="UP001301769">
    <property type="component" value="Unassembled WGS sequence"/>
</dbReference>
<feature type="compositionally biased region" description="Polar residues" evidence="4">
    <location>
        <begin position="676"/>
        <end position="694"/>
    </location>
</feature>
<dbReference type="AlphaFoldDB" id="A0AAN6XY99"/>
<reference evidence="7" key="1">
    <citation type="journal article" date="2023" name="Mol. Phylogenet. Evol.">
        <title>Genome-scale phylogeny and comparative genomics of the fungal order Sordariales.</title>
        <authorList>
            <person name="Hensen N."/>
            <person name="Bonometti L."/>
            <person name="Westerberg I."/>
            <person name="Brannstrom I.O."/>
            <person name="Guillou S."/>
            <person name="Cros-Aarteil S."/>
            <person name="Calhoun S."/>
            <person name="Haridas S."/>
            <person name="Kuo A."/>
            <person name="Mondo S."/>
            <person name="Pangilinan J."/>
            <person name="Riley R."/>
            <person name="LaButti K."/>
            <person name="Andreopoulos B."/>
            <person name="Lipzen A."/>
            <person name="Chen C."/>
            <person name="Yan M."/>
            <person name="Daum C."/>
            <person name="Ng V."/>
            <person name="Clum A."/>
            <person name="Steindorff A."/>
            <person name="Ohm R.A."/>
            <person name="Martin F."/>
            <person name="Silar P."/>
            <person name="Natvig D.O."/>
            <person name="Lalanne C."/>
            <person name="Gautier V."/>
            <person name="Ament-Velasquez S.L."/>
            <person name="Kruys A."/>
            <person name="Hutchinson M.I."/>
            <person name="Powell A.J."/>
            <person name="Barry K."/>
            <person name="Miller A.N."/>
            <person name="Grigoriev I.V."/>
            <person name="Debuchy R."/>
            <person name="Gladieux P."/>
            <person name="Hiltunen Thoren M."/>
            <person name="Johannesson H."/>
        </authorList>
    </citation>
    <scope>NUCLEOTIDE SEQUENCE</scope>
    <source>
        <strain evidence="7">PSN293</strain>
    </source>
</reference>
<dbReference type="CDD" id="cd18793">
    <property type="entry name" value="SF2_C_SNF"/>
    <property type="match status" value="1"/>
</dbReference>
<sequence length="899" mass="99987">MFQLQPDGSSCLKRPGAGHGSPELSPKRFRSSPNASDSIVGASPLSLYADNPLLEAQYALSDESHHPSLVTSPMATDMDSVMTDAPNDDDSSFYVDDDNDVDSICYGALLCEARLSPQLSGQLNLFPSDATRFRQFGIVRVGEYYALSTPDSVKPFAHLNRVACTALQQLDQLPNLNVEAIIESEKLKQIRSKSKSISAKPISITINIYGPSHLADQVGDALSEVFGFLQHPFFLHHRCQYFNPQMFRSGTEMQNLTNLVGLTERDFRAKALSDELERIFDESLGYIEPDLTGHSTFFSHGHQIEALGFIQSREDHNWCQAASRNLRDIAKIPPKDDIPSYATGGILADAMGLGKTLTMLSAIVSTVNHARTWALSAGNGVDNITTTEPLWRARATLIVVTSIQVLNVWETEIQKHIKPQALKTCMFHGKNRPTTPDQVVDLDIVLTTYGLLVSDFKNNRVLQNVDWYRVTLDEAHWIRNQGSDQFKAAVGLNSLRRWCLTGTPIQNRLDDLVSLLRFLHFEPFARGSVFYQHILEPLSKESPDRAFRLQALLRTVCLRRKETLLKLPEPRELQFDVDLDAEERLMYNDILQSCARDIDEVISSQVRMKRYSILFTAIMKLRRVCNHGILPVGINGSTPVSEAESEQDCEVCGGANEDRLGLVNIGDICPQCGKSLSTTSIQQSPDPSTSQASQVDIAEVPSAEVPQLWLPPLPELVPNPQQGLSTKLKAVVDNLEQSPPGSKSLVFSYWTATLDMLEHHLIRTGRRFLRMDGKVPYKSRLDILESFKTSADIPILLISIQTGAVGLMRAHGSLNLTVANYVHIIEPQWNPSVEEQAVGRAVRMGQERTVTIIRYINIVNLQRRKRSLAKFTLDTGTQSGDGLSGGLDDLKFVLDLDSA</sequence>
<dbReference type="SMART" id="SM00490">
    <property type="entry name" value="HELICc"/>
    <property type="match status" value="1"/>
</dbReference>
<comment type="caution">
    <text evidence="7">The sequence shown here is derived from an EMBL/GenBank/DDBJ whole genome shotgun (WGS) entry which is preliminary data.</text>
</comment>
<dbReference type="GO" id="GO:0005634">
    <property type="term" value="C:nucleus"/>
    <property type="evidence" value="ECO:0007669"/>
    <property type="project" value="TreeGrafter"/>
</dbReference>
<proteinExistence type="predicted"/>
<gene>
    <name evidence="7" type="ORF">QBC37DRAFT_404584</name>
</gene>
<dbReference type="PROSITE" id="PS51192">
    <property type="entry name" value="HELICASE_ATP_BIND_1"/>
    <property type="match status" value="1"/>
</dbReference>
<accession>A0AAN6XY99</accession>
<feature type="region of interest" description="Disordered" evidence="4">
    <location>
        <begin position="1"/>
        <end position="37"/>
    </location>
</feature>
<evidence type="ECO:0000256" key="3">
    <source>
        <dbReference type="ARBA" id="ARBA00022840"/>
    </source>
</evidence>
<evidence type="ECO:0000259" key="5">
    <source>
        <dbReference type="PROSITE" id="PS51192"/>
    </source>
</evidence>
<dbReference type="InterPro" id="IPR027417">
    <property type="entry name" value="P-loop_NTPase"/>
</dbReference>
<dbReference type="GO" id="GO:0016787">
    <property type="term" value="F:hydrolase activity"/>
    <property type="evidence" value="ECO:0007669"/>
    <property type="project" value="UniProtKB-KW"/>
</dbReference>
<dbReference type="Pfam" id="PF00271">
    <property type="entry name" value="Helicase_C"/>
    <property type="match status" value="1"/>
</dbReference>
<feature type="domain" description="Helicase C-terminal" evidence="6">
    <location>
        <begin position="727"/>
        <end position="891"/>
    </location>
</feature>
<evidence type="ECO:0000256" key="4">
    <source>
        <dbReference type="SAM" id="MobiDB-lite"/>
    </source>
</evidence>
<dbReference type="CDD" id="cd18008">
    <property type="entry name" value="DEXDc_SHPRH-like"/>
    <property type="match status" value="1"/>
</dbReference>
<dbReference type="Gene3D" id="3.40.50.300">
    <property type="entry name" value="P-loop containing nucleotide triphosphate hydrolases"/>
    <property type="match status" value="1"/>
</dbReference>
<feature type="region of interest" description="Disordered" evidence="4">
    <location>
        <begin position="676"/>
        <end position="695"/>
    </location>
</feature>
<keyword evidence="1" id="KW-0547">Nucleotide-binding</keyword>
<dbReference type="Pfam" id="PF00176">
    <property type="entry name" value="SNF2-rel_dom"/>
    <property type="match status" value="1"/>
</dbReference>
<keyword evidence="2" id="KW-0378">Hydrolase</keyword>
<dbReference type="PROSITE" id="PS51194">
    <property type="entry name" value="HELICASE_CTER"/>
    <property type="match status" value="1"/>
</dbReference>
<organism evidence="7 8">
    <name type="scientific">Rhypophila decipiens</name>
    <dbReference type="NCBI Taxonomy" id="261697"/>
    <lineage>
        <taxon>Eukaryota</taxon>
        <taxon>Fungi</taxon>
        <taxon>Dikarya</taxon>
        <taxon>Ascomycota</taxon>
        <taxon>Pezizomycotina</taxon>
        <taxon>Sordariomycetes</taxon>
        <taxon>Sordariomycetidae</taxon>
        <taxon>Sordariales</taxon>
        <taxon>Naviculisporaceae</taxon>
        <taxon>Rhypophila</taxon>
    </lineage>
</organism>
<dbReference type="PANTHER" id="PTHR45626">
    <property type="entry name" value="TRANSCRIPTION TERMINATION FACTOR 2-RELATED"/>
    <property type="match status" value="1"/>
</dbReference>
<dbReference type="InterPro" id="IPR038718">
    <property type="entry name" value="SNF2-like_sf"/>
</dbReference>
<dbReference type="InterPro" id="IPR001650">
    <property type="entry name" value="Helicase_C-like"/>
</dbReference>
<keyword evidence="3" id="KW-0067">ATP-binding</keyword>
<evidence type="ECO:0000313" key="8">
    <source>
        <dbReference type="Proteomes" id="UP001301769"/>
    </source>
</evidence>
<dbReference type="SMART" id="SM00487">
    <property type="entry name" value="DEXDc"/>
    <property type="match status" value="1"/>
</dbReference>
<dbReference type="Gene3D" id="3.40.50.10810">
    <property type="entry name" value="Tandem AAA-ATPase domain"/>
    <property type="match status" value="1"/>
</dbReference>
<dbReference type="InterPro" id="IPR000330">
    <property type="entry name" value="SNF2_N"/>
</dbReference>
<evidence type="ECO:0000256" key="1">
    <source>
        <dbReference type="ARBA" id="ARBA00022741"/>
    </source>
</evidence>
<dbReference type="InterPro" id="IPR049730">
    <property type="entry name" value="SNF2/RAD54-like_C"/>
</dbReference>
<protein>
    <submittedName>
        <fullName evidence="7">SNF2 family N-terminal domain-containing protein</fullName>
    </submittedName>
</protein>